<evidence type="ECO:0000313" key="1">
    <source>
        <dbReference type="EMBL" id="SME93014.1"/>
    </source>
</evidence>
<evidence type="ECO:0000313" key="2">
    <source>
        <dbReference type="Proteomes" id="UP000192906"/>
    </source>
</evidence>
<dbReference type="OrthoDB" id="5470186at2"/>
<sequence>MADFKDLSNALADEVLNDIADTFFSARKDIDDSLEYLDTLSKQLLEKVDGIFKSCALLQKVCLGEDGYKKFWELAEINRNIFKFPKQTECSRFEDTPTFSLTSKSEYTKWVSLAYHQLASRIEVYMNGVFTDDGSHHGRKMRSVNFMDFNLFAEEVNRKIDKVNNNTSPSNVLKFAKSLDHEAVEKEKIAGCVGPECAVIDGQMAFKPINIGGFGLPDFPELPNDDASLSFLSDFCAKMYAENKIQVKELLKELRESL</sequence>
<dbReference type="EMBL" id="FWZU01000001">
    <property type="protein sequence ID" value="SME93014.1"/>
    <property type="molecule type" value="Genomic_DNA"/>
</dbReference>
<dbReference type="STRING" id="1519643.SAMN06295933_0585"/>
<name>A0A1X7CBH3_9BACT</name>
<dbReference type="AlphaFoldDB" id="A0A1X7CBH3"/>
<gene>
    <name evidence="1" type="ORF">SAMN06295933_0585</name>
</gene>
<reference evidence="2" key="1">
    <citation type="submission" date="2017-04" db="EMBL/GenBank/DDBJ databases">
        <authorList>
            <person name="Varghese N."/>
            <person name="Submissions S."/>
        </authorList>
    </citation>
    <scope>NUCLEOTIDE SEQUENCE [LARGE SCALE GENOMIC DNA]</scope>
    <source>
        <strain evidence="2">K3S</strain>
    </source>
</reference>
<accession>A0A1X7CBH3</accession>
<organism evidence="1 2">
    <name type="scientific">Desulfovibrio gilichinskyi</name>
    <dbReference type="NCBI Taxonomy" id="1519643"/>
    <lineage>
        <taxon>Bacteria</taxon>
        <taxon>Pseudomonadati</taxon>
        <taxon>Thermodesulfobacteriota</taxon>
        <taxon>Desulfovibrionia</taxon>
        <taxon>Desulfovibrionales</taxon>
        <taxon>Desulfovibrionaceae</taxon>
        <taxon>Desulfovibrio</taxon>
    </lineage>
</organism>
<dbReference type="RefSeq" id="WP_085098009.1">
    <property type="nucleotide sequence ID" value="NZ_FWZU01000001.1"/>
</dbReference>
<proteinExistence type="predicted"/>
<keyword evidence="2" id="KW-1185">Reference proteome</keyword>
<protein>
    <submittedName>
        <fullName evidence="1">Uncharacterized protein</fullName>
    </submittedName>
</protein>
<dbReference type="Proteomes" id="UP000192906">
    <property type="component" value="Unassembled WGS sequence"/>
</dbReference>